<reference evidence="2" key="1">
    <citation type="submission" date="2015-07" db="EMBL/GenBank/DDBJ databases">
        <title>Annotation of Plasmodium falciparum RAJ116.</title>
        <authorList>
            <consortium name="The Broad Institute Genome Sequencing Platform"/>
            <person name="Volkman S.K."/>
            <person name="Neafsey D.E."/>
            <person name="Dash A.P."/>
            <person name="Chitnis C.E."/>
            <person name="Hartl D.L."/>
            <person name="Young S.K."/>
            <person name="Zeng Q."/>
            <person name="Koehrsen M."/>
            <person name="Alvarado L."/>
            <person name="Berlin A."/>
            <person name="Borenstein D."/>
            <person name="Chapman S.B."/>
            <person name="Chen Z."/>
            <person name="Engels R."/>
            <person name="Freedman E."/>
            <person name="Gellesch M."/>
            <person name="Goldberg J."/>
            <person name="Griggs A."/>
            <person name="Gujja S."/>
            <person name="Heilman E.R."/>
            <person name="Heiman D.I."/>
            <person name="Howarth C."/>
            <person name="Jen D."/>
            <person name="Larson L."/>
            <person name="Mehta T."/>
            <person name="Neiman D."/>
            <person name="Park D."/>
            <person name="Pearson M."/>
            <person name="Roberts A."/>
            <person name="Saif S."/>
            <person name="Shea T."/>
            <person name="Shenoy N."/>
            <person name="Sisk P."/>
            <person name="Stolte C."/>
            <person name="Sykes S."/>
            <person name="Walk T."/>
            <person name="White J."/>
            <person name="Yandava C."/>
            <person name="Haas B."/>
            <person name="Henn M.R."/>
            <person name="Nusbaum C."/>
            <person name="Birren B."/>
        </authorList>
    </citation>
    <scope>NUCLEOTIDE SEQUENCE [LARGE SCALE GENOMIC DNA]</scope>
    <source>
        <strain evidence="2">RAJ116</strain>
    </source>
</reference>
<dbReference type="AlphaFoldDB" id="A0A0L0D3H6"/>
<dbReference type="Proteomes" id="UP000054566">
    <property type="component" value="Unassembled WGS sequence"/>
</dbReference>
<reference evidence="2" key="2">
    <citation type="submission" date="2015-07" db="EMBL/GenBank/DDBJ databases">
        <title>The genome sequence of Plasmodium falciparum RAJ116.</title>
        <authorList>
            <consortium name="The Broad Institute Genome Sequencing Platform"/>
            <person name="Volkman S.K."/>
            <person name="Neafsey D.E."/>
            <person name="Dash A.P."/>
            <person name="Chitnis C.E."/>
            <person name="Hartl D.L."/>
            <person name="Young S.K."/>
            <person name="Kodira C.D."/>
            <person name="Zeng Q."/>
            <person name="Koehrsen M."/>
            <person name="Godfrey P."/>
            <person name="Alvarado L."/>
            <person name="Berlin A."/>
            <person name="Borenstein D."/>
            <person name="Chen Z."/>
            <person name="Engels R."/>
            <person name="Freedman E."/>
            <person name="Gellesch M."/>
            <person name="Goldberg J."/>
            <person name="Griggs A."/>
            <person name="Gujja S."/>
            <person name="Heiman D."/>
            <person name="Hepburn T."/>
            <person name="Howarth C."/>
            <person name="Jen D."/>
            <person name="Larson L."/>
            <person name="Lewis B."/>
            <person name="Mehta T."/>
            <person name="Park D."/>
            <person name="Pearson M."/>
            <person name="Roberts A."/>
            <person name="Saif S."/>
            <person name="Shea T."/>
            <person name="Shenoy N."/>
            <person name="Sisk P."/>
            <person name="Stolte C."/>
            <person name="Sykes S."/>
            <person name="Walk T."/>
            <person name="White J."/>
            <person name="Yandava C."/>
            <person name="Wirth D.F."/>
            <person name="Nusbaum C."/>
            <person name="Birren B."/>
        </authorList>
    </citation>
    <scope>NUCLEOTIDE SEQUENCE [LARGE SCALE GENOMIC DNA]</scope>
    <source>
        <strain evidence="2">RAJ116</strain>
    </source>
</reference>
<name>A0A0L0D3H6_PLAFA</name>
<dbReference type="EMBL" id="GG664936">
    <property type="protein sequence ID" value="KNC38169.1"/>
    <property type="molecule type" value="Genomic_DNA"/>
</dbReference>
<protein>
    <submittedName>
        <fullName evidence="1">Uncharacterized protein</fullName>
    </submittedName>
</protein>
<gene>
    <name evidence="1" type="ORF">PFLG_03169</name>
</gene>
<accession>A0A0L0D3H6</accession>
<sequence>MLRFFFMGKRYFGSSYLTKRLKTINERALKYHIDYTKSLDILEGKNRSENDENKGLLEEDMEILDINKIKDKYEYEMKI</sequence>
<proteinExistence type="predicted"/>
<evidence type="ECO:0000313" key="2">
    <source>
        <dbReference type="Proteomes" id="UP000054566"/>
    </source>
</evidence>
<organism evidence="1 2">
    <name type="scientific">Plasmodium falciparum RAJ116</name>
    <dbReference type="NCBI Taxonomy" id="580058"/>
    <lineage>
        <taxon>Eukaryota</taxon>
        <taxon>Sar</taxon>
        <taxon>Alveolata</taxon>
        <taxon>Apicomplexa</taxon>
        <taxon>Aconoidasida</taxon>
        <taxon>Haemosporida</taxon>
        <taxon>Plasmodiidae</taxon>
        <taxon>Plasmodium</taxon>
        <taxon>Plasmodium (Laverania)</taxon>
    </lineage>
</organism>
<dbReference type="OrthoDB" id="6133115at2759"/>
<evidence type="ECO:0000313" key="1">
    <source>
        <dbReference type="EMBL" id="KNC38169.1"/>
    </source>
</evidence>